<protein>
    <submittedName>
        <fullName evidence="2">Uncharacterized protein</fullName>
    </submittedName>
</protein>
<feature type="region of interest" description="Disordered" evidence="1">
    <location>
        <begin position="98"/>
        <end position="142"/>
    </location>
</feature>
<keyword evidence="3" id="KW-1185">Reference proteome</keyword>
<sequence length="255" mass="26484">MAETVGRSETRDVARQYGRTQGPAGDFIPEDPTGSENRSAAEEVSNFSLGIVGPSDRLLDDGDLEGADAALYAADRAQKQGRSEDAVLDALEAAETQYNASHQPDPGRGLVSRVEGTLNGSTSAPGSPRSPRGIARTGSGVNKGALNVDEATRQKVRERIAAGLAKNPKLAEGSQDFQQIAAACEEKCFLSCSTRTVFFSKAGNAARLAASLSAADLAELPRIASGQARQLTEASSGAEPQARQAGLQGTVLKPS</sequence>
<gene>
    <name evidence="2" type="ORF">WJX75_007852</name>
</gene>
<dbReference type="EMBL" id="JALJOT010000016">
    <property type="protein sequence ID" value="KAK9902212.1"/>
    <property type="molecule type" value="Genomic_DNA"/>
</dbReference>
<dbReference type="Proteomes" id="UP001491310">
    <property type="component" value="Unassembled WGS sequence"/>
</dbReference>
<accession>A0ABR2YCF7</accession>
<name>A0ABR2YCF7_9CHLO</name>
<feature type="region of interest" description="Disordered" evidence="1">
    <location>
        <begin position="1"/>
        <end position="42"/>
    </location>
</feature>
<feature type="region of interest" description="Disordered" evidence="1">
    <location>
        <begin position="228"/>
        <end position="255"/>
    </location>
</feature>
<reference evidence="2 3" key="1">
    <citation type="journal article" date="2024" name="Nat. Commun.">
        <title>Phylogenomics reveals the evolutionary origins of lichenization in chlorophyte algae.</title>
        <authorList>
            <person name="Puginier C."/>
            <person name="Libourel C."/>
            <person name="Otte J."/>
            <person name="Skaloud P."/>
            <person name="Haon M."/>
            <person name="Grisel S."/>
            <person name="Petersen M."/>
            <person name="Berrin J.G."/>
            <person name="Delaux P.M."/>
            <person name="Dal Grande F."/>
            <person name="Keller J."/>
        </authorList>
    </citation>
    <scope>NUCLEOTIDE SEQUENCE [LARGE SCALE GENOMIC DNA]</scope>
    <source>
        <strain evidence="2 3">SAG 216-7</strain>
    </source>
</reference>
<evidence type="ECO:0000313" key="2">
    <source>
        <dbReference type="EMBL" id="KAK9902212.1"/>
    </source>
</evidence>
<evidence type="ECO:0000256" key="1">
    <source>
        <dbReference type="SAM" id="MobiDB-lite"/>
    </source>
</evidence>
<proteinExistence type="predicted"/>
<comment type="caution">
    <text evidence="2">The sequence shown here is derived from an EMBL/GenBank/DDBJ whole genome shotgun (WGS) entry which is preliminary data.</text>
</comment>
<feature type="compositionally biased region" description="Basic and acidic residues" evidence="1">
    <location>
        <begin position="1"/>
        <end position="14"/>
    </location>
</feature>
<evidence type="ECO:0000313" key="3">
    <source>
        <dbReference type="Proteomes" id="UP001491310"/>
    </source>
</evidence>
<organism evidence="2 3">
    <name type="scientific">Coccomyxa subellipsoidea</name>
    <dbReference type="NCBI Taxonomy" id="248742"/>
    <lineage>
        <taxon>Eukaryota</taxon>
        <taxon>Viridiplantae</taxon>
        <taxon>Chlorophyta</taxon>
        <taxon>core chlorophytes</taxon>
        <taxon>Trebouxiophyceae</taxon>
        <taxon>Trebouxiophyceae incertae sedis</taxon>
        <taxon>Coccomyxaceae</taxon>
        <taxon>Coccomyxa</taxon>
    </lineage>
</organism>